<feature type="transmembrane region" description="Helical" evidence="1">
    <location>
        <begin position="66"/>
        <end position="85"/>
    </location>
</feature>
<dbReference type="Proteomes" id="UP000344571">
    <property type="component" value="Chromosome"/>
</dbReference>
<keyword evidence="1" id="KW-0472">Membrane</keyword>
<proteinExistence type="predicted"/>
<dbReference type="EMBL" id="NWMT01000116">
    <property type="protein sequence ID" value="PCC99242.1"/>
    <property type="molecule type" value="Genomic_DNA"/>
</dbReference>
<accession>A0AA91Z5Q0</accession>
<sequence>MRRTGWRKTPDLSGRMEWQYANDPLAMTWTVKAIDRSVAYWTAHFSPFVIIPLMIFIGTFFYGVNLFTWLALFWMAVGIFLYVKIGLERTVFVYRATNEHLEVCQWQDIPDLVFTFLRVFPFIIVGIILMSVISNPGLSIAALVGPALVGILIASMGADSNYKKIYKDLEHNAYRWDEVADALLDTHHGLIHLRWPYELPPDVAAQVDNPEQYNRQGSPLYFRKDQESRVIELVSSKLPMSVSLENGRYEYDFSS</sequence>
<gene>
    <name evidence="2" type="ORF">CO192_11465</name>
    <name evidence="3" type="ORF">EAO82_15605</name>
</gene>
<keyword evidence="5" id="KW-1185">Reference proteome</keyword>
<organism evidence="2 4">
    <name type="scientific">Halopseudomonas pelagia</name>
    <dbReference type="NCBI Taxonomy" id="553151"/>
    <lineage>
        <taxon>Bacteria</taxon>
        <taxon>Pseudomonadati</taxon>
        <taxon>Pseudomonadota</taxon>
        <taxon>Gammaproteobacteria</taxon>
        <taxon>Pseudomonadales</taxon>
        <taxon>Pseudomonadaceae</taxon>
        <taxon>Halopseudomonas</taxon>
    </lineage>
</organism>
<protein>
    <submittedName>
        <fullName evidence="2">Uncharacterized protein</fullName>
    </submittedName>
</protein>
<evidence type="ECO:0000256" key="1">
    <source>
        <dbReference type="SAM" id="Phobius"/>
    </source>
</evidence>
<dbReference type="AlphaFoldDB" id="A0AA91Z5Q0"/>
<dbReference type="Proteomes" id="UP000243750">
    <property type="component" value="Unassembled WGS sequence"/>
</dbReference>
<name>A0AA91Z5Q0_9GAMM</name>
<feature type="transmembrane region" description="Helical" evidence="1">
    <location>
        <begin position="38"/>
        <end position="60"/>
    </location>
</feature>
<keyword evidence="1" id="KW-0812">Transmembrane</keyword>
<reference evidence="3 5" key="2">
    <citation type="submission" date="2018-10" db="EMBL/GenBank/DDBJ databases">
        <title>Complete genome sequence of Pseudomonas pelagia strain Kongs-67.</title>
        <authorList>
            <person name="Sinha R.K."/>
            <person name="Krishnan K."/>
        </authorList>
    </citation>
    <scope>NUCLEOTIDE SEQUENCE [LARGE SCALE GENOMIC DNA]</scope>
    <source>
        <strain evidence="3 5">Kongs-67</strain>
    </source>
</reference>
<evidence type="ECO:0000313" key="4">
    <source>
        <dbReference type="Proteomes" id="UP000243750"/>
    </source>
</evidence>
<keyword evidence="1" id="KW-1133">Transmembrane helix</keyword>
<dbReference type="RefSeq" id="WP_096346741.1">
    <property type="nucleotide sequence ID" value="NZ_CP033116.1"/>
</dbReference>
<evidence type="ECO:0000313" key="2">
    <source>
        <dbReference type="EMBL" id="PCC99242.1"/>
    </source>
</evidence>
<feature type="transmembrane region" description="Helical" evidence="1">
    <location>
        <begin position="139"/>
        <end position="158"/>
    </location>
</feature>
<dbReference type="EMBL" id="CP033116">
    <property type="protein sequence ID" value="QFY57667.1"/>
    <property type="molecule type" value="Genomic_DNA"/>
</dbReference>
<feature type="transmembrane region" description="Helical" evidence="1">
    <location>
        <begin position="112"/>
        <end position="133"/>
    </location>
</feature>
<evidence type="ECO:0000313" key="3">
    <source>
        <dbReference type="EMBL" id="QFY57667.1"/>
    </source>
</evidence>
<evidence type="ECO:0000313" key="5">
    <source>
        <dbReference type="Proteomes" id="UP000344571"/>
    </source>
</evidence>
<reference evidence="2 4" key="1">
    <citation type="submission" date="2017-09" db="EMBL/GenBank/DDBJ databases">
        <title>Bacterial and phytoplankton interrelationship in Kongsfjorden, an Arctic fjord.</title>
        <authorList>
            <person name="Sinha R."/>
            <person name="Krishnan K."/>
        </authorList>
    </citation>
    <scope>NUCLEOTIDE SEQUENCE [LARGE SCALE GENOMIC DNA]</scope>
    <source>
        <strain evidence="2 4">58</strain>
    </source>
</reference>